<accession>A0ABR2I7D3</accession>
<dbReference type="PROSITE" id="PS50893">
    <property type="entry name" value="ABC_TRANSPORTER_2"/>
    <property type="match status" value="1"/>
</dbReference>
<evidence type="ECO:0000256" key="2">
    <source>
        <dbReference type="ARBA" id="ARBA00022737"/>
    </source>
</evidence>
<keyword evidence="1" id="KW-0813">Transport</keyword>
<evidence type="ECO:0000259" key="3">
    <source>
        <dbReference type="PROSITE" id="PS50893"/>
    </source>
</evidence>
<dbReference type="EMBL" id="JAPFFF010000019">
    <property type="protein sequence ID" value="KAK8857943.1"/>
    <property type="molecule type" value="Genomic_DNA"/>
</dbReference>
<name>A0ABR2I7D3_9EUKA</name>
<dbReference type="Gene3D" id="3.40.50.300">
    <property type="entry name" value="P-loop containing nucleotide triphosphate hydrolases"/>
    <property type="match status" value="1"/>
</dbReference>
<dbReference type="PANTHER" id="PTHR19229:SF36">
    <property type="entry name" value="ATP-BINDING CASSETTE SUB-FAMILY A MEMBER 2"/>
    <property type="match status" value="1"/>
</dbReference>
<evidence type="ECO:0000256" key="1">
    <source>
        <dbReference type="ARBA" id="ARBA00022448"/>
    </source>
</evidence>
<dbReference type="InterPro" id="IPR017871">
    <property type="entry name" value="ABC_transporter-like_CS"/>
</dbReference>
<gene>
    <name evidence="4" type="ORF">M9Y10_013042</name>
</gene>
<comment type="caution">
    <text evidence="4">The sequence shown here is derived from an EMBL/GenBank/DDBJ whole genome shotgun (WGS) entry which is preliminary data.</text>
</comment>
<dbReference type="InterPro" id="IPR027417">
    <property type="entry name" value="P-loop_NTPase"/>
</dbReference>
<dbReference type="Proteomes" id="UP001470230">
    <property type="component" value="Unassembled WGS sequence"/>
</dbReference>
<dbReference type="InterPro" id="IPR003439">
    <property type="entry name" value="ABC_transporter-like_ATP-bd"/>
</dbReference>
<keyword evidence="2" id="KW-0677">Repeat</keyword>
<sequence>MIGPNGASKSALINLIAGVIRPTSGEVVLHGGLDEHNIGVCFQENLIINELLLENTLNYFGAYSGVPPDVLEDSIQYFASNMQLYHMMNNRAGDLSGGQKRKLCIGLSLLGNPAIVLMDEPTAGVDVQARQLIWKMISNLKYTTSIVTSHALEEAEAVSSRLFIVAGGRVPFTGTSTEMREKYKCGYKMRIDRDDGTVGPVFNLAKSYIPATTLVEDRKDTLLIPVDHEIANFVTKFSKKEKEFGVKSYSFQVGQIEDMLVKLIQSEEAKNA</sequence>
<dbReference type="PANTHER" id="PTHR19229">
    <property type="entry name" value="ATP-BINDING CASSETTE TRANSPORTER SUBFAMILY A ABCA"/>
    <property type="match status" value="1"/>
</dbReference>
<reference evidence="4 5" key="1">
    <citation type="submission" date="2024-04" db="EMBL/GenBank/DDBJ databases">
        <title>Tritrichomonas musculus Genome.</title>
        <authorList>
            <person name="Alves-Ferreira E."/>
            <person name="Grigg M."/>
            <person name="Lorenzi H."/>
            <person name="Galac M."/>
        </authorList>
    </citation>
    <scope>NUCLEOTIDE SEQUENCE [LARGE SCALE GENOMIC DNA]</scope>
    <source>
        <strain evidence="4 5">EAF2021</strain>
    </source>
</reference>
<proteinExistence type="predicted"/>
<organism evidence="4 5">
    <name type="scientific">Tritrichomonas musculus</name>
    <dbReference type="NCBI Taxonomy" id="1915356"/>
    <lineage>
        <taxon>Eukaryota</taxon>
        <taxon>Metamonada</taxon>
        <taxon>Parabasalia</taxon>
        <taxon>Tritrichomonadida</taxon>
        <taxon>Tritrichomonadidae</taxon>
        <taxon>Tritrichomonas</taxon>
    </lineage>
</organism>
<dbReference type="InterPro" id="IPR026082">
    <property type="entry name" value="ABCA"/>
</dbReference>
<dbReference type="PROSITE" id="PS00211">
    <property type="entry name" value="ABC_TRANSPORTER_1"/>
    <property type="match status" value="1"/>
</dbReference>
<evidence type="ECO:0000313" key="5">
    <source>
        <dbReference type="Proteomes" id="UP001470230"/>
    </source>
</evidence>
<dbReference type="Pfam" id="PF00005">
    <property type="entry name" value="ABC_tran"/>
    <property type="match status" value="1"/>
</dbReference>
<protein>
    <recommendedName>
        <fullName evidence="3">ABC transporter domain-containing protein</fullName>
    </recommendedName>
</protein>
<feature type="domain" description="ABC transporter" evidence="3">
    <location>
        <begin position="2"/>
        <end position="192"/>
    </location>
</feature>
<keyword evidence="5" id="KW-1185">Reference proteome</keyword>
<dbReference type="SUPFAM" id="SSF52540">
    <property type="entry name" value="P-loop containing nucleoside triphosphate hydrolases"/>
    <property type="match status" value="1"/>
</dbReference>
<evidence type="ECO:0000313" key="4">
    <source>
        <dbReference type="EMBL" id="KAK8857943.1"/>
    </source>
</evidence>